<name>F7NJA3_9FIRM</name>
<evidence type="ECO:0000256" key="1">
    <source>
        <dbReference type="SAM" id="SignalP"/>
    </source>
</evidence>
<proteinExistence type="predicted"/>
<gene>
    <name evidence="2" type="ORF">ALO_10794</name>
</gene>
<accession>F7NJA3</accession>
<dbReference type="eggNOG" id="ENOG5033VEC">
    <property type="taxonomic scope" value="Bacteria"/>
</dbReference>
<organism evidence="2 3">
    <name type="scientific">Acetonema longum DSM 6540</name>
    <dbReference type="NCBI Taxonomy" id="1009370"/>
    <lineage>
        <taxon>Bacteria</taxon>
        <taxon>Bacillati</taxon>
        <taxon>Bacillota</taxon>
        <taxon>Negativicutes</taxon>
        <taxon>Acetonemataceae</taxon>
        <taxon>Acetonema</taxon>
    </lineage>
</organism>
<evidence type="ECO:0000313" key="3">
    <source>
        <dbReference type="Proteomes" id="UP000003240"/>
    </source>
</evidence>
<keyword evidence="3" id="KW-1185">Reference proteome</keyword>
<feature type="signal peptide" evidence="1">
    <location>
        <begin position="1"/>
        <end position="23"/>
    </location>
</feature>
<feature type="chain" id="PRO_5003360180" evidence="1">
    <location>
        <begin position="24"/>
        <end position="153"/>
    </location>
</feature>
<keyword evidence="1" id="KW-0732">Signal</keyword>
<reference evidence="2 3" key="1">
    <citation type="journal article" date="2011" name="EMBO J.">
        <title>Structural diversity of bacterial flagellar motors.</title>
        <authorList>
            <person name="Chen S."/>
            <person name="Beeby M."/>
            <person name="Murphy G.E."/>
            <person name="Leadbetter J.R."/>
            <person name="Hendrixson D.R."/>
            <person name="Briegel A."/>
            <person name="Li Z."/>
            <person name="Shi J."/>
            <person name="Tocheva E.I."/>
            <person name="Muller A."/>
            <person name="Dobro M.J."/>
            <person name="Jensen G.J."/>
        </authorList>
    </citation>
    <scope>NUCLEOTIDE SEQUENCE [LARGE SCALE GENOMIC DNA]</scope>
    <source>
        <strain evidence="2 3">DSM 6540</strain>
    </source>
</reference>
<evidence type="ECO:0000313" key="2">
    <source>
        <dbReference type="EMBL" id="EGO63851.1"/>
    </source>
</evidence>
<dbReference type="Proteomes" id="UP000003240">
    <property type="component" value="Unassembled WGS sequence"/>
</dbReference>
<dbReference type="AlphaFoldDB" id="F7NJA3"/>
<sequence length="153" mass="17689">MKKVSCFIVLACFLLTLSGTAFAWSDRSEGAPQIRIFAAPSLSIWHDRNDTFHVKSANLQGRHVFSGMIQTNGRFFDVDEKQLENGDFVKIDRDRNAIRFRFTGRGFDEVNFKVRRGDTLKFNLQKDGRDMPTKEIFIGRSGWHPKDNQFLLK</sequence>
<protein>
    <submittedName>
        <fullName evidence="2">Uncharacterized protein</fullName>
    </submittedName>
</protein>
<comment type="caution">
    <text evidence="2">The sequence shown here is derived from an EMBL/GenBank/DDBJ whole genome shotgun (WGS) entry which is preliminary data.</text>
</comment>
<dbReference type="RefSeq" id="WP_004095399.1">
    <property type="nucleotide sequence ID" value="NZ_AFGF01000085.1"/>
</dbReference>
<dbReference type="EMBL" id="AFGF01000085">
    <property type="protein sequence ID" value="EGO63851.1"/>
    <property type="molecule type" value="Genomic_DNA"/>
</dbReference>
<dbReference type="OrthoDB" id="1680329at2"/>